<feature type="transmembrane region" description="Helical" evidence="8">
    <location>
        <begin position="26"/>
        <end position="51"/>
    </location>
</feature>
<dbReference type="Pfam" id="PF04535">
    <property type="entry name" value="CASP_dom"/>
    <property type="match status" value="1"/>
</dbReference>
<evidence type="ECO:0000256" key="8">
    <source>
        <dbReference type="RuleBase" id="RU361233"/>
    </source>
</evidence>
<organism evidence="10 11">
    <name type="scientific">Leersia perrieri</name>
    <dbReference type="NCBI Taxonomy" id="77586"/>
    <lineage>
        <taxon>Eukaryota</taxon>
        <taxon>Viridiplantae</taxon>
        <taxon>Streptophyta</taxon>
        <taxon>Embryophyta</taxon>
        <taxon>Tracheophyta</taxon>
        <taxon>Spermatophyta</taxon>
        <taxon>Magnoliopsida</taxon>
        <taxon>Liliopsida</taxon>
        <taxon>Poales</taxon>
        <taxon>Poaceae</taxon>
        <taxon>BOP clade</taxon>
        <taxon>Oryzoideae</taxon>
        <taxon>Oryzeae</taxon>
        <taxon>Oryzinae</taxon>
        <taxon>Leersia</taxon>
    </lineage>
</organism>
<evidence type="ECO:0000256" key="5">
    <source>
        <dbReference type="ARBA" id="ARBA00022692"/>
    </source>
</evidence>
<proteinExistence type="inferred from homology"/>
<dbReference type="PANTHER" id="PTHR36488:SF7">
    <property type="entry name" value="CASP-LIKE PROTEIN 1U3"/>
    <property type="match status" value="1"/>
</dbReference>
<dbReference type="InterPro" id="IPR044173">
    <property type="entry name" value="CASPL"/>
</dbReference>
<reference evidence="10" key="3">
    <citation type="submission" date="2015-04" db="UniProtKB">
        <authorList>
            <consortium name="EnsemblPlants"/>
        </authorList>
    </citation>
    <scope>IDENTIFICATION</scope>
</reference>
<evidence type="ECO:0000313" key="11">
    <source>
        <dbReference type="Proteomes" id="UP000032180"/>
    </source>
</evidence>
<dbReference type="Proteomes" id="UP000032180">
    <property type="component" value="Chromosome 11"/>
</dbReference>
<dbReference type="InterPro" id="IPR006459">
    <property type="entry name" value="CASP/CASPL"/>
</dbReference>
<dbReference type="HOGENOM" id="CLU_117400_0_0_1"/>
<dbReference type="PANTHER" id="PTHR36488">
    <property type="entry name" value="CASP-LIKE PROTEIN 1U1"/>
    <property type="match status" value="1"/>
</dbReference>
<reference evidence="10 11" key="1">
    <citation type="submission" date="2012-08" db="EMBL/GenBank/DDBJ databases">
        <title>Oryza genome evolution.</title>
        <authorList>
            <person name="Wing R.A."/>
        </authorList>
    </citation>
    <scope>NUCLEOTIDE SEQUENCE</scope>
</reference>
<sequence>MCEAEKKKESSCKGGAFYCVNLALRIVVLGLAVAAAALMATASQCTIFLYYGGPLHTITYKDFGPFVYLVVASSIGAFMEAIAIFLSICKIKKDGKPAKVLLPLIDAAVPALLYTATAAAFAAGNMSYCAVNGHRVGVCTTAAAGNFCNQVHIAMYVSLAAGVALLFAEIVKNWPAGDKKDCGSDGCLSDSDSDKSTPCRHGCHSKH</sequence>
<comment type="similarity">
    <text evidence="2 8">Belongs to the Casparian strip membrane proteins (CASP) family.</text>
</comment>
<comment type="subcellular location">
    <subcellularLocation>
        <location evidence="1 8">Cell membrane</location>
        <topology evidence="1 8">Multi-pass membrane protein</topology>
    </subcellularLocation>
</comment>
<reference evidence="11" key="2">
    <citation type="submission" date="2013-12" db="EMBL/GenBank/DDBJ databases">
        <authorList>
            <person name="Yu Y."/>
            <person name="Lee S."/>
            <person name="de Baynast K."/>
            <person name="Wissotski M."/>
            <person name="Liu L."/>
            <person name="Talag J."/>
            <person name="Goicoechea J."/>
            <person name="Angelova A."/>
            <person name="Jetty R."/>
            <person name="Kudrna D."/>
            <person name="Golser W."/>
            <person name="Rivera L."/>
            <person name="Zhang J."/>
            <person name="Wing R."/>
        </authorList>
    </citation>
    <scope>NUCLEOTIDE SEQUENCE</scope>
</reference>
<feature type="transmembrane region" description="Helical" evidence="8">
    <location>
        <begin position="66"/>
        <end position="88"/>
    </location>
</feature>
<protein>
    <recommendedName>
        <fullName evidence="8">CASP-like protein</fullName>
    </recommendedName>
</protein>
<evidence type="ECO:0000256" key="2">
    <source>
        <dbReference type="ARBA" id="ARBA00007651"/>
    </source>
</evidence>
<dbReference type="AlphaFoldDB" id="A0A0D9XUT5"/>
<keyword evidence="11" id="KW-1185">Reference proteome</keyword>
<evidence type="ECO:0000256" key="4">
    <source>
        <dbReference type="ARBA" id="ARBA00022475"/>
    </source>
</evidence>
<evidence type="ECO:0000256" key="6">
    <source>
        <dbReference type="ARBA" id="ARBA00022989"/>
    </source>
</evidence>
<feature type="transmembrane region" description="Helical" evidence="8">
    <location>
        <begin position="153"/>
        <end position="171"/>
    </location>
</feature>
<accession>A0A0D9XUT5</accession>
<keyword evidence="6 8" id="KW-1133">Transmembrane helix</keyword>
<dbReference type="NCBIfam" id="TIGR01569">
    <property type="entry name" value="A_tha_TIGR01569"/>
    <property type="match status" value="1"/>
</dbReference>
<evidence type="ECO:0000259" key="9">
    <source>
        <dbReference type="Pfam" id="PF04535"/>
    </source>
</evidence>
<dbReference type="eggNOG" id="ENOG502R5WE">
    <property type="taxonomic scope" value="Eukaryota"/>
</dbReference>
<dbReference type="Gramene" id="LPERR11G17880.1">
    <property type="protein sequence ID" value="LPERR11G17880.1"/>
    <property type="gene ID" value="LPERR11G17880"/>
</dbReference>
<name>A0A0D9XUT5_9ORYZ</name>
<keyword evidence="5 8" id="KW-0812">Transmembrane</keyword>
<keyword evidence="7 8" id="KW-0472">Membrane</keyword>
<keyword evidence="4 8" id="KW-1003">Cell membrane</keyword>
<comment type="subunit">
    <text evidence="3 8">Homodimer and heterodimers.</text>
</comment>
<feature type="transmembrane region" description="Helical" evidence="8">
    <location>
        <begin position="100"/>
        <end position="123"/>
    </location>
</feature>
<dbReference type="GO" id="GO:0005886">
    <property type="term" value="C:plasma membrane"/>
    <property type="evidence" value="ECO:0007669"/>
    <property type="project" value="UniProtKB-SubCell"/>
</dbReference>
<evidence type="ECO:0000256" key="1">
    <source>
        <dbReference type="ARBA" id="ARBA00004651"/>
    </source>
</evidence>
<dbReference type="EnsemblPlants" id="LPERR11G17880.1">
    <property type="protein sequence ID" value="LPERR11G17880.1"/>
    <property type="gene ID" value="LPERR11G17880"/>
</dbReference>
<evidence type="ECO:0000256" key="3">
    <source>
        <dbReference type="ARBA" id="ARBA00011489"/>
    </source>
</evidence>
<evidence type="ECO:0000313" key="10">
    <source>
        <dbReference type="EnsemblPlants" id="LPERR11G17880.1"/>
    </source>
</evidence>
<dbReference type="InterPro" id="IPR006702">
    <property type="entry name" value="CASP_dom"/>
</dbReference>
<feature type="domain" description="Casparian strip membrane protein" evidence="9">
    <location>
        <begin position="19"/>
        <end position="163"/>
    </location>
</feature>
<evidence type="ECO:0000256" key="7">
    <source>
        <dbReference type="ARBA" id="ARBA00023136"/>
    </source>
</evidence>